<evidence type="ECO:0000256" key="4">
    <source>
        <dbReference type="ARBA" id="ARBA00012477"/>
    </source>
</evidence>
<dbReference type="InterPro" id="IPR047151">
    <property type="entry name" value="RNZ2-like"/>
</dbReference>
<keyword evidence="7" id="KW-0479">Metal-binding</keyword>
<comment type="caution">
    <text evidence="14">The sequence shown here is derived from an EMBL/GenBank/DDBJ whole genome shotgun (WGS) entry which is preliminary data.</text>
</comment>
<evidence type="ECO:0000256" key="9">
    <source>
        <dbReference type="ARBA" id="ARBA00022801"/>
    </source>
</evidence>
<dbReference type="GO" id="GO:0042781">
    <property type="term" value="F:3'-tRNA processing endoribonuclease activity"/>
    <property type="evidence" value="ECO:0007669"/>
    <property type="project" value="UniProtKB-EC"/>
</dbReference>
<feature type="compositionally biased region" description="Acidic residues" evidence="11">
    <location>
        <begin position="897"/>
        <end position="907"/>
    </location>
</feature>
<keyword evidence="8" id="KW-0255">Endonuclease</keyword>
<accession>A0A9P6R9W7</accession>
<dbReference type="AlphaFoldDB" id="A0A9P6R9W7"/>
<evidence type="ECO:0000256" key="11">
    <source>
        <dbReference type="SAM" id="MobiDB-lite"/>
    </source>
</evidence>
<dbReference type="SUPFAM" id="SSF56281">
    <property type="entry name" value="Metallo-hydrolase/oxidoreductase"/>
    <property type="match status" value="3"/>
</dbReference>
<feature type="compositionally biased region" description="Gly residues" evidence="11">
    <location>
        <begin position="270"/>
        <end position="279"/>
    </location>
</feature>
<reference evidence="14" key="1">
    <citation type="journal article" date="2020" name="Fungal Divers.">
        <title>Resolving the Mortierellaceae phylogeny through synthesis of multi-gene phylogenetics and phylogenomics.</title>
        <authorList>
            <person name="Vandepol N."/>
            <person name="Liber J."/>
            <person name="Desiro A."/>
            <person name="Na H."/>
            <person name="Kennedy M."/>
            <person name="Barry K."/>
            <person name="Grigoriev I.V."/>
            <person name="Miller A.N."/>
            <person name="O'Donnell K."/>
            <person name="Stajich J.E."/>
            <person name="Bonito G."/>
        </authorList>
    </citation>
    <scope>NUCLEOTIDE SEQUENCE</scope>
    <source>
        <strain evidence="14">REB-010B</strain>
    </source>
</reference>
<keyword evidence="9" id="KW-0378">Hydrolase</keyword>
<evidence type="ECO:0000259" key="12">
    <source>
        <dbReference type="Pfam" id="PF12706"/>
    </source>
</evidence>
<evidence type="ECO:0000313" key="14">
    <source>
        <dbReference type="EMBL" id="KAG0314995.1"/>
    </source>
</evidence>
<evidence type="ECO:0000256" key="2">
    <source>
        <dbReference type="ARBA" id="ARBA00001947"/>
    </source>
</evidence>
<keyword evidence="6" id="KW-0540">Nuclease</keyword>
<dbReference type="GO" id="GO:0046872">
    <property type="term" value="F:metal ion binding"/>
    <property type="evidence" value="ECO:0007669"/>
    <property type="project" value="UniProtKB-KW"/>
</dbReference>
<sequence>MKAQLQILSAGTADCPPSVVVSFDGQRYLINCGEGTQRLCMETRFRFSKIKTLLFTRTHWDCMGGAPGMLLTLSDTGTRNMTVLGGENLTHAIASMRQFMYRECMAVNSIEFNKDNNSFKDENLRVTAVQVYPDNYVRASPYQWPEGMLYNPPYDRNNNNNNGSAWRPQEAQPAAASAAAETTDAPLTAPAATADGVEDAAPVTAGRKRSSDNLQPVVIVDDDPDRDQKFRRDVVARMFNVNAHGGSGHPLPAKKAKRDGCEKPPSSTTGSGGKKGQGKGAAAAAETAAATGVPPKMAMSDVDMIEATRQLRRSMDTRNHDLPRTSPNLSAISYIFQSPDYAGKFNPQAAIALGLSKGPAFRELVAGNPVTTEKGDVVYPHQVISGGRPGRVFMVIDCPGPEYLSSLTTAKEFEQYQSSGSDALKAACIVHLGGHAIVSHPDYKAWMQRFGSGTQHIIAHEDYCGQKLVWKRQATSSYKLSKLDPSIFPIPYFDDKPTHDLQTDLAGLTNVKAQVAESMLSFSLEPTTGWDRTELNALELADPLLPFQDHEVAKEKASPYMLEYYGLAEKANAEIEKELKGKKVEFPGSEVELTALGTGSSHPGKYRNVSATLLDMPGDGTFFLDVGEGSFGQMFRQFGGYRRSADQVNSVEDRIKRLKGIFISHLHADHHLGTIGILDRWNKLRAPDSEPLYLIAPSKFNTFLREMSDVQDFGYKNVEFIECDNILYSRNSQDPRRKFAQQALAKMCAATGFKEIQSVDVIHCLWAYGLSLEHKDGWKLVYSGDTRPSNNLVDAGQNATVLLHEATFEDDKQELAQLKRHSTTEEAIMVGEGMQAKFTMLTHFSQRYPKIPAFDYEDKSTIIGICFDLMSVKFGQMDKLQRYLPALQVLYSPQSEEAMDGEADGQDPELNRLQEQGQ</sequence>
<dbReference type="GO" id="GO:1990180">
    <property type="term" value="P:mitochondrial tRNA 3'-end processing"/>
    <property type="evidence" value="ECO:0007669"/>
    <property type="project" value="TreeGrafter"/>
</dbReference>
<dbReference type="PANTHER" id="PTHR12553">
    <property type="entry name" value="ZINC PHOSPHODIESTERASE ELAC PROTEIN 2"/>
    <property type="match status" value="1"/>
</dbReference>
<organism evidence="14 15">
    <name type="scientific">Dissophora globulifera</name>
    <dbReference type="NCBI Taxonomy" id="979702"/>
    <lineage>
        <taxon>Eukaryota</taxon>
        <taxon>Fungi</taxon>
        <taxon>Fungi incertae sedis</taxon>
        <taxon>Mucoromycota</taxon>
        <taxon>Mortierellomycotina</taxon>
        <taxon>Mortierellomycetes</taxon>
        <taxon>Mortierellales</taxon>
        <taxon>Mortierellaceae</taxon>
        <taxon>Dissophora</taxon>
    </lineage>
</organism>
<feature type="compositionally biased region" description="Low complexity" evidence="11">
    <location>
        <begin position="157"/>
        <end position="195"/>
    </location>
</feature>
<feature type="region of interest" description="Disordered" evidence="11">
    <location>
        <begin position="895"/>
        <end position="918"/>
    </location>
</feature>
<dbReference type="PANTHER" id="PTHR12553:SF49">
    <property type="entry name" value="ZINC PHOSPHODIESTERASE ELAC PROTEIN 2"/>
    <property type="match status" value="1"/>
</dbReference>
<dbReference type="Pfam" id="PF13691">
    <property type="entry name" value="Lactamase_B_4"/>
    <property type="match status" value="1"/>
</dbReference>
<comment type="cofactor">
    <cofactor evidence="2">
        <name>Zn(2+)</name>
        <dbReference type="ChEBI" id="CHEBI:29105"/>
    </cofactor>
</comment>
<evidence type="ECO:0000259" key="13">
    <source>
        <dbReference type="Pfam" id="PF13691"/>
    </source>
</evidence>
<proteinExistence type="inferred from homology"/>
<protein>
    <recommendedName>
        <fullName evidence="4">ribonuclease Z</fullName>
        <ecNumber evidence="4">3.1.26.11</ecNumber>
    </recommendedName>
</protein>
<comment type="similarity">
    <text evidence="3">Belongs to the RNase Z family.</text>
</comment>
<dbReference type="InterPro" id="IPR036866">
    <property type="entry name" value="RibonucZ/Hydroxyglut_hydro"/>
</dbReference>
<keyword evidence="15" id="KW-1185">Reference proteome</keyword>
<feature type="domain" description="Metallo-beta-lactamase" evidence="12">
    <location>
        <begin position="641"/>
        <end position="844"/>
    </location>
</feature>
<dbReference type="Proteomes" id="UP000738325">
    <property type="component" value="Unassembled WGS sequence"/>
</dbReference>
<dbReference type="GO" id="GO:0005739">
    <property type="term" value="C:mitochondrion"/>
    <property type="evidence" value="ECO:0007669"/>
    <property type="project" value="TreeGrafter"/>
</dbReference>
<evidence type="ECO:0000256" key="5">
    <source>
        <dbReference type="ARBA" id="ARBA00022694"/>
    </source>
</evidence>
<dbReference type="Gene3D" id="3.60.15.10">
    <property type="entry name" value="Ribonuclease Z/Hydroxyacylglutathione hydrolase-like"/>
    <property type="match status" value="2"/>
</dbReference>
<feature type="region of interest" description="Disordered" evidence="11">
    <location>
        <begin position="242"/>
        <end position="292"/>
    </location>
</feature>
<evidence type="ECO:0000313" key="15">
    <source>
        <dbReference type="Proteomes" id="UP000738325"/>
    </source>
</evidence>
<evidence type="ECO:0000256" key="8">
    <source>
        <dbReference type="ARBA" id="ARBA00022759"/>
    </source>
</evidence>
<feature type="region of interest" description="Disordered" evidence="11">
    <location>
        <begin position="153"/>
        <end position="225"/>
    </location>
</feature>
<evidence type="ECO:0000256" key="6">
    <source>
        <dbReference type="ARBA" id="ARBA00022722"/>
    </source>
</evidence>
<evidence type="ECO:0000256" key="1">
    <source>
        <dbReference type="ARBA" id="ARBA00000402"/>
    </source>
</evidence>
<dbReference type="OrthoDB" id="527344at2759"/>
<feature type="domain" description="tRNase Z endonuclease" evidence="13">
    <location>
        <begin position="6"/>
        <end position="65"/>
    </location>
</feature>
<dbReference type="InterPro" id="IPR001279">
    <property type="entry name" value="Metallo-B-lactamas"/>
</dbReference>
<feature type="compositionally biased region" description="Low complexity" evidence="11">
    <location>
        <begin position="280"/>
        <end position="292"/>
    </location>
</feature>
<dbReference type="InterPro" id="IPR027794">
    <property type="entry name" value="tRNase_Z_dom"/>
</dbReference>
<evidence type="ECO:0000256" key="7">
    <source>
        <dbReference type="ARBA" id="ARBA00022723"/>
    </source>
</evidence>
<keyword evidence="5" id="KW-0819">tRNA processing</keyword>
<gene>
    <name evidence="14" type="ORF">BGZ99_007750</name>
</gene>
<dbReference type="EMBL" id="JAAAIP010000572">
    <property type="protein sequence ID" value="KAG0314995.1"/>
    <property type="molecule type" value="Genomic_DNA"/>
</dbReference>
<keyword evidence="10" id="KW-0862">Zinc</keyword>
<dbReference type="Pfam" id="PF12706">
    <property type="entry name" value="Lactamase_B_2"/>
    <property type="match status" value="1"/>
</dbReference>
<dbReference type="CDD" id="cd07718">
    <property type="entry name" value="RNaseZ_ELAC1_ELAC2-C-term-like_MBL-fold"/>
    <property type="match status" value="1"/>
</dbReference>
<evidence type="ECO:0000256" key="10">
    <source>
        <dbReference type="ARBA" id="ARBA00022833"/>
    </source>
</evidence>
<comment type="catalytic activity">
    <reaction evidence="1">
        <text>Endonucleolytic cleavage of RNA, removing extra 3' nucleotides from tRNA precursor, generating 3' termini of tRNAs. A 3'-hydroxy group is left at the tRNA terminus and a 5'-phosphoryl group is left at the trailer molecule.</text>
        <dbReference type="EC" id="3.1.26.11"/>
    </reaction>
</comment>
<dbReference type="EC" id="3.1.26.11" evidence="4"/>
<evidence type="ECO:0000256" key="3">
    <source>
        <dbReference type="ARBA" id="ARBA00007823"/>
    </source>
</evidence>
<name>A0A9P6R9W7_9FUNG</name>